<evidence type="ECO:0000313" key="13">
    <source>
        <dbReference type="EMBL" id="KAK7482762.1"/>
    </source>
</evidence>
<dbReference type="Gene3D" id="4.10.80.160">
    <property type="match status" value="1"/>
</dbReference>
<dbReference type="GO" id="GO:0005829">
    <property type="term" value="C:cytosol"/>
    <property type="evidence" value="ECO:0007669"/>
    <property type="project" value="UniProtKB-ARBA"/>
</dbReference>
<dbReference type="SUPFAM" id="SSF48371">
    <property type="entry name" value="ARM repeat"/>
    <property type="match status" value="3"/>
</dbReference>
<keyword evidence="6" id="KW-0175">Coiled coil</keyword>
<dbReference type="Pfam" id="PF02854">
    <property type="entry name" value="MIF4G"/>
    <property type="match status" value="3"/>
</dbReference>
<feature type="domain" description="MIF4G" evidence="12">
    <location>
        <begin position="571"/>
        <end position="760"/>
    </location>
</feature>
<dbReference type="Proteomes" id="UP001519460">
    <property type="component" value="Unassembled WGS sequence"/>
</dbReference>
<evidence type="ECO:0000256" key="8">
    <source>
        <dbReference type="ARBA" id="ARBA00059351"/>
    </source>
</evidence>
<comment type="subcellular location">
    <subcellularLocation>
        <location evidence="1">Cytoplasm</location>
        <location evidence="1">Perinuclear region</location>
    </subcellularLocation>
</comment>
<dbReference type="InterPro" id="IPR007193">
    <property type="entry name" value="Upf2/Nmd2_C"/>
</dbReference>
<comment type="caution">
    <text evidence="13">The sequence shown here is derived from an EMBL/GenBank/DDBJ whole genome shotgun (WGS) entry which is preliminary data.</text>
</comment>
<comment type="function">
    <text evidence="8">Involved in nonsense-mediated decay (NMD) of mRNAs containing premature stop codons by associating with the nuclear exon junction complex (EJC). Recruited by UPF3B associated with the EJC core at the cytoplasmic side of the nuclear envelope and the subsequent formation of an UPF1-UPF2-UPF3 surveillance complex (including UPF1 bound to release factors at the stalled ribosome) is believed to activate NMD. In cooperation with UPF3B stimulates both ATPase and RNA helicase activities of UPF1. Binds spliced mRNA.</text>
</comment>
<organism evidence="13 14">
    <name type="scientific">Batillaria attramentaria</name>
    <dbReference type="NCBI Taxonomy" id="370345"/>
    <lineage>
        <taxon>Eukaryota</taxon>
        <taxon>Metazoa</taxon>
        <taxon>Spiralia</taxon>
        <taxon>Lophotrochozoa</taxon>
        <taxon>Mollusca</taxon>
        <taxon>Gastropoda</taxon>
        <taxon>Caenogastropoda</taxon>
        <taxon>Sorbeoconcha</taxon>
        <taxon>Cerithioidea</taxon>
        <taxon>Batillariidae</taxon>
        <taxon>Batillaria</taxon>
    </lineage>
</organism>
<dbReference type="InterPro" id="IPR016024">
    <property type="entry name" value="ARM-type_fold"/>
</dbReference>
<feature type="domain" description="MIF4G" evidence="12">
    <location>
        <begin position="775"/>
        <end position="989"/>
    </location>
</feature>
<evidence type="ECO:0000256" key="2">
    <source>
        <dbReference type="ARBA" id="ARBA00022490"/>
    </source>
</evidence>
<keyword evidence="14" id="KW-1185">Reference proteome</keyword>
<dbReference type="Pfam" id="PF04050">
    <property type="entry name" value="Upf2"/>
    <property type="match status" value="1"/>
</dbReference>
<feature type="compositionally biased region" description="Basic and acidic residues" evidence="11">
    <location>
        <begin position="45"/>
        <end position="120"/>
    </location>
</feature>
<dbReference type="PANTHER" id="PTHR12839">
    <property type="entry name" value="NONSENSE-MEDIATED MRNA DECAY PROTEIN 2 UP-FRAMESHIFT SUPPRESSOR 2"/>
    <property type="match status" value="1"/>
</dbReference>
<keyword evidence="4" id="KW-0677">Repeat</keyword>
<evidence type="ECO:0000256" key="9">
    <source>
        <dbReference type="ARBA" id="ARBA00068726"/>
    </source>
</evidence>
<sequence length="1377" mass="157729">MEEKQRKGGEGIGSGGKQAERQRSDGKMEMKPPNRGAGDGPVVTKEGRESNPAKGGGAKDGKTGNRVEEDKNQKKQQKEEEERRKREEEAERKEKEKQRLAEEKRKQEEEAKRKAEEEAEKIKADELKQLDEFVTECREKAKFKKELRETNLEAAEHRPDDSFFSKLDSSLKKNTAFVKKLRLLTESQKDSLAKDFNGLNLSKYVEEAATALAEAKLKMSDVQCAVYLCSLIHQRYDNFAPFLLENFQKCLMTKKDDGKISNPSKYRVDLRFFGELVSVGVFRNKEGLPVLASQLQLLVASDREEHNHLSILTSFCRHCGDDYMGLVPRKIRLLAEKHGVEIPQSELLPPERQKACRNLLKEYFASLVRHVTNDQQALKSMERQNRKILQTKGELSQERRETHETAYNNFQKLYSSASALADLLDEDMPEFPVDENMDDGGGTFDIFNPLKDSEFQYEGDTNLFEDDDTRCFYENLPDLRAVIPGILYKDSEQSSSKDGVKDSDTVLEEDMGQLEVEEVEKEMETARIEESMKEAEAESGTQVDEDEAHILPPEAEEDDTETGSLMKQQFDAYLLSLPNCVNRDLIDKAAIEFCMNFNTKTNRKKLVRGLFTVHRTRYDLLPFYARLVATLYPCMPDVANELVQYVKSDLRWHIRKKDQINIESKLKTVRYLGELVKFNMCPKSEALHCLKMLMFDFSHHNIEMACALLETCGRFLYRSPDSHYRTKVYLDVMMRKKMALHLDSRYETMIENAYFYSNPPENTQSARQERPPMHNYIRKLLYKDLSKVTTEKVLRQMRKLNWDDPEIAFYATKCLTAVWNIRFNSVHCAANLLAGIAPYHEHVAIQVVDGVLEEIRLGMEINHPKYNQRRVSCVKYLGELYNYRMVESTVIFRILYSLITFGVSLDASAPHPLDPPEHLLRMRLVCVLLDTCGQYFDKGSSKKKLDCFLTYFQRYYWFKHALPIWNQDRPFPVDVENMIRDTFEAIRPKMRLATSYDEANSAVQALEEEYKAKIAGILPVTEEEEEAEAEEDGLSTILENDEDGDELSQGLSQVRLTDGSGTQDSDPSQEDDTRPSPGSQEREGEEEGDYDDGYDDNDVLDSAGEDEQEDQVTLLAGRPKVIACPEDDDFMTAFDKMMAENIQMRTQESLKVPQLDIAVPMHLRGKNKKTACPTSFGAPAPGPTKEEGTVSFVLMTKKGNKQQLTNLDVPVTACFATKFREREEAERMEKERMKQMVLNIHERQEEEDYQEMLASLNRSPPTNLNRERRVRYQHPKGAPDADLIFGSGSKAVHRPLWNHLEVTGLKHQPAELPHVEAVKLPSGTADTDKSSAALLARPASRCTRSYCKDRAPDFAPSTGMHQHERSSDPSLWCIPRT</sequence>
<dbReference type="GO" id="GO:0003723">
    <property type="term" value="F:RNA binding"/>
    <property type="evidence" value="ECO:0007669"/>
    <property type="project" value="UniProtKB-KW"/>
</dbReference>
<feature type="compositionally biased region" description="Basic and acidic residues" evidence="11">
    <location>
        <begin position="18"/>
        <end position="32"/>
    </location>
</feature>
<evidence type="ECO:0000256" key="5">
    <source>
        <dbReference type="ARBA" id="ARBA00022884"/>
    </source>
</evidence>
<gene>
    <name evidence="13" type="ORF">BaRGS_00025928</name>
</gene>
<keyword evidence="3" id="KW-0597">Phosphoprotein</keyword>
<dbReference type="FunFam" id="1.25.40.180:FF:000015">
    <property type="entry name" value="regulator of nonsense transcripts 2 isoform X1"/>
    <property type="match status" value="1"/>
</dbReference>
<keyword evidence="5" id="KW-0694">RNA-binding</keyword>
<keyword evidence="7" id="KW-0866">Nonsense-mediated mRNA decay</keyword>
<dbReference type="Gene3D" id="6.10.250.770">
    <property type="match status" value="1"/>
</dbReference>
<dbReference type="FunFam" id="1.25.40.180:FF:000023">
    <property type="entry name" value="regulator of nonsense transcripts 2 isoform X1"/>
    <property type="match status" value="1"/>
</dbReference>
<feature type="region of interest" description="Disordered" evidence="11">
    <location>
        <begin position="1353"/>
        <end position="1377"/>
    </location>
</feature>
<evidence type="ECO:0000256" key="6">
    <source>
        <dbReference type="ARBA" id="ARBA00023054"/>
    </source>
</evidence>
<evidence type="ECO:0000256" key="10">
    <source>
        <dbReference type="ARBA" id="ARBA00080859"/>
    </source>
</evidence>
<feature type="region of interest" description="Disordered" evidence="11">
    <location>
        <begin position="1"/>
        <end position="120"/>
    </location>
</feature>
<proteinExistence type="predicted"/>
<feature type="compositionally biased region" description="Polar residues" evidence="11">
    <location>
        <begin position="1056"/>
        <end position="1066"/>
    </location>
</feature>
<keyword evidence="2" id="KW-0963">Cytoplasm</keyword>
<dbReference type="FunFam" id="1.25.40.180:FF:000014">
    <property type="entry name" value="Putative regulator of nonsense transcripts 2"/>
    <property type="match status" value="1"/>
</dbReference>
<evidence type="ECO:0000256" key="1">
    <source>
        <dbReference type="ARBA" id="ARBA00004556"/>
    </source>
</evidence>
<reference evidence="13 14" key="1">
    <citation type="journal article" date="2023" name="Sci. Data">
        <title>Genome assembly of the Korean intertidal mud-creeper Batillaria attramentaria.</title>
        <authorList>
            <person name="Patra A.K."/>
            <person name="Ho P.T."/>
            <person name="Jun S."/>
            <person name="Lee S.J."/>
            <person name="Kim Y."/>
            <person name="Won Y.J."/>
        </authorList>
    </citation>
    <scope>NUCLEOTIDE SEQUENCE [LARGE SCALE GENOMIC DNA]</scope>
    <source>
        <strain evidence="13">Wonlab-2016</strain>
    </source>
</reference>
<evidence type="ECO:0000256" key="3">
    <source>
        <dbReference type="ARBA" id="ARBA00022553"/>
    </source>
</evidence>
<dbReference type="InterPro" id="IPR003890">
    <property type="entry name" value="MIF4G-like_typ-3"/>
</dbReference>
<protein>
    <recommendedName>
        <fullName evidence="9">Regulator of nonsense transcripts 2</fullName>
    </recommendedName>
    <alternativeName>
        <fullName evidence="10">Up-frameshift suppressor 2 homolog</fullName>
    </alternativeName>
</protein>
<evidence type="ECO:0000313" key="14">
    <source>
        <dbReference type="Proteomes" id="UP001519460"/>
    </source>
</evidence>
<feature type="domain" description="MIF4G" evidence="12">
    <location>
        <begin position="171"/>
        <end position="382"/>
    </location>
</feature>
<dbReference type="PANTHER" id="PTHR12839:SF7">
    <property type="entry name" value="REGULATOR OF NONSENSE TRANSCRIPTS 2"/>
    <property type="match status" value="1"/>
</dbReference>
<dbReference type="SMART" id="SM00543">
    <property type="entry name" value="MIF4G"/>
    <property type="match status" value="3"/>
</dbReference>
<name>A0ABD0K7B9_9CAEN</name>
<evidence type="ECO:0000256" key="4">
    <source>
        <dbReference type="ARBA" id="ARBA00022737"/>
    </source>
</evidence>
<feature type="compositionally biased region" description="Acidic residues" evidence="11">
    <location>
        <begin position="1083"/>
        <end position="1110"/>
    </location>
</feature>
<feature type="region of interest" description="Disordered" evidence="11">
    <location>
        <begin position="1056"/>
        <end position="1116"/>
    </location>
</feature>
<accession>A0ABD0K7B9</accession>
<evidence type="ECO:0000256" key="11">
    <source>
        <dbReference type="SAM" id="MobiDB-lite"/>
    </source>
</evidence>
<dbReference type="GO" id="GO:0000184">
    <property type="term" value="P:nuclear-transcribed mRNA catabolic process, nonsense-mediated decay"/>
    <property type="evidence" value="ECO:0007669"/>
    <property type="project" value="UniProtKB-KW"/>
</dbReference>
<dbReference type="InterPro" id="IPR039762">
    <property type="entry name" value="Nmd2/UPF2"/>
</dbReference>
<evidence type="ECO:0000256" key="7">
    <source>
        <dbReference type="ARBA" id="ARBA00023161"/>
    </source>
</evidence>
<dbReference type="Gene3D" id="1.25.40.180">
    <property type="match status" value="3"/>
</dbReference>
<evidence type="ECO:0000259" key="12">
    <source>
        <dbReference type="SMART" id="SM00543"/>
    </source>
</evidence>
<dbReference type="EMBL" id="JACVVK020000238">
    <property type="protein sequence ID" value="KAK7482762.1"/>
    <property type="molecule type" value="Genomic_DNA"/>
</dbReference>
<dbReference type="GO" id="GO:0048471">
    <property type="term" value="C:perinuclear region of cytoplasm"/>
    <property type="evidence" value="ECO:0007669"/>
    <property type="project" value="UniProtKB-SubCell"/>
</dbReference>